<dbReference type="Gene3D" id="1.10.10.10">
    <property type="entry name" value="Winged helix-like DNA-binding domain superfamily/Winged helix DNA-binding domain"/>
    <property type="match status" value="1"/>
</dbReference>
<evidence type="ECO:0000259" key="1">
    <source>
        <dbReference type="PROSITE" id="PS50921"/>
    </source>
</evidence>
<protein>
    <submittedName>
        <fullName evidence="2">AmiR/NasT family two-component response regulator</fullName>
    </submittedName>
</protein>
<organism evidence="2 3">
    <name type="scientific">Paracoccus sulfuroxidans</name>
    <dbReference type="NCBI Taxonomy" id="384678"/>
    <lineage>
        <taxon>Bacteria</taxon>
        <taxon>Pseudomonadati</taxon>
        <taxon>Pseudomonadota</taxon>
        <taxon>Alphaproteobacteria</taxon>
        <taxon>Rhodobacterales</taxon>
        <taxon>Paracoccaceae</taxon>
        <taxon>Paracoccus</taxon>
    </lineage>
</organism>
<dbReference type="RefSeq" id="WP_145399172.1">
    <property type="nucleotide sequence ID" value="NZ_VLKU01000010.1"/>
</dbReference>
<name>A0A562NG99_9RHOB</name>
<keyword evidence="3" id="KW-1185">Reference proteome</keyword>
<dbReference type="Pfam" id="PF03861">
    <property type="entry name" value="ANTAR"/>
    <property type="match status" value="1"/>
</dbReference>
<dbReference type="PROSITE" id="PS50921">
    <property type="entry name" value="ANTAR"/>
    <property type="match status" value="1"/>
</dbReference>
<dbReference type="AlphaFoldDB" id="A0A562NG99"/>
<dbReference type="InterPro" id="IPR008327">
    <property type="entry name" value="Sig_transdc_resp-reg_antiterm"/>
</dbReference>
<dbReference type="PIRSF" id="PIRSF036382">
    <property type="entry name" value="RR_antiterm"/>
    <property type="match status" value="1"/>
</dbReference>
<dbReference type="SUPFAM" id="SSF52172">
    <property type="entry name" value="CheY-like"/>
    <property type="match status" value="1"/>
</dbReference>
<sequence length="214" mass="23497">MTGAQADRNRRPGARRILDDLRQARVLVLHPQDEDGAILTEHLKRLGCAVTALWPLPAVLPPETDTIFVQVDDLPGEALSALLQDRTPAIIAIMTYETPTALQAITDLNAHGVISKPLRPFGILAQFVLARYRRGYEGRLAGKIQKLEETMKSRRLVDRAVKLMAELRGISDDEAYRLLRDQATAQRTSLTSIAEGLLAAEATLRGIGLTTTGK</sequence>
<dbReference type="EMBL" id="VLKU01000010">
    <property type="protein sequence ID" value="TWI31222.1"/>
    <property type="molecule type" value="Genomic_DNA"/>
</dbReference>
<dbReference type="InterPro" id="IPR005561">
    <property type="entry name" value="ANTAR"/>
</dbReference>
<dbReference type="OrthoDB" id="7366028at2"/>
<comment type="caution">
    <text evidence="2">The sequence shown here is derived from an EMBL/GenBank/DDBJ whole genome shotgun (WGS) entry which is preliminary data.</text>
</comment>
<proteinExistence type="predicted"/>
<gene>
    <name evidence="2" type="ORF">IQ24_03080</name>
</gene>
<reference evidence="2 3" key="1">
    <citation type="journal article" date="2015" name="Stand. Genomic Sci.">
        <title>Genomic Encyclopedia of Bacterial and Archaeal Type Strains, Phase III: the genomes of soil and plant-associated and newly described type strains.</title>
        <authorList>
            <person name="Whitman W.B."/>
            <person name="Woyke T."/>
            <person name="Klenk H.P."/>
            <person name="Zhou Y."/>
            <person name="Lilburn T.G."/>
            <person name="Beck B.J."/>
            <person name="De Vos P."/>
            <person name="Vandamme P."/>
            <person name="Eisen J.A."/>
            <person name="Garrity G."/>
            <person name="Hugenholtz P."/>
            <person name="Kyrpides N.C."/>
        </authorList>
    </citation>
    <scope>NUCLEOTIDE SEQUENCE [LARGE SCALE GENOMIC DNA]</scope>
    <source>
        <strain evidence="2 3">CGMCC 1.5364</strain>
    </source>
</reference>
<dbReference type="InterPro" id="IPR049021">
    <property type="entry name" value="AmiR_N"/>
</dbReference>
<evidence type="ECO:0000313" key="2">
    <source>
        <dbReference type="EMBL" id="TWI31222.1"/>
    </source>
</evidence>
<accession>A0A562NG99</accession>
<dbReference type="Pfam" id="PF21332">
    <property type="entry name" value="AmiR_N"/>
    <property type="match status" value="1"/>
</dbReference>
<dbReference type="Proteomes" id="UP000316225">
    <property type="component" value="Unassembled WGS sequence"/>
</dbReference>
<evidence type="ECO:0000313" key="3">
    <source>
        <dbReference type="Proteomes" id="UP000316225"/>
    </source>
</evidence>
<dbReference type="SMART" id="SM01012">
    <property type="entry name" value="ANTAR"/>
    <property type="match status" value="1"/>
</dbReference>
<dbReference type="InterPro" id="IPR011006">
    <property type="entry name" value="CheY-like_superfamily"/>
</dbReference>
<dbReference type="Gene3D" id="3.40.50.2300">
    <property type="match status" value="1"/>
</dbReference>
<dbReference type="GO" id="GO:0003723">
    <property type="term" value="F:RNA binding"/>
    <property type="evidence" value="ECO:0007669"/>
    <property type="project" value="InterPro"/>
</dbReference>
<feature type="domain" description="ANTAR" evidence="1">
    <location>
        <begin position="137"/>
        <end position="198"/>
    </location>
</feature>
<dbReference type="InterPro" id="IPR036388">
    <property type="entry name" value="WH-like_DNA-bd_sf"/>
</dbReference>